<dbReference type="EMBL" id="JAEFCI010003963">
    <property type="protein sequence ID" value="KAG5461238.1"/>
    <property type="molecule type" value="Genomic_DNA"/>
</dbReference>
<dbReference type="Proteomes" id="UP000673691">
    <property type="component" value="Unassembled WGS sequence"/>
</dbReference>
<evidence type="ECO:0000313" key="2">
    <source>
        <dbReference type="EMBL" id="KAG5461238.1"/>
    </source>
</evidence>
<dbReference type="AlphaFoldDB" id="A0A8H7ZYB9"/>
<evidence type="ECO:0000256" key="1">
    <source>
        <dbReference type="SAM" id="MobiDB-lite"/>
    </source>
</evidence>
<organism evidence="2 3">
    <name type="scientific">Olpidium bornovanus</name>
    <dbReference type="NCBI Taxonomy" id="278681"/>
    <lineage>
        <taxon>Eukaryota</taxon>
        <taxon>Fungi</taxon>
        <taxon>Fungi incertae sedis</taxon>
        <taxon>Olpidiomycota</taxon>
        <taxon>Olpidiomycotina</taxon>
        <taxon>Olpidiomycetes</taxon>
        <taxon>Olpidiales</taxon>
        <taxon>Olpidiaceae</taxon>
        <taxon>Olpidium</taxon>
    </lineage>
</organism>
<keyword evidence="3" id="KW-1185">Reference proteome</keyword>
<gene>
    <name evidence="2" type="ORF">BJ554DRAFT_6598</name>
</gene>
<proteinExistence type="predicted"/>
<accession>A0A8H7ZYB9</accession>
<evidence type="ECO:0000313" key="3">
    <source>
        <dbReference type="Proteomes" id="UP000673691"/>
    </source>
</evidence>
<name>A0A8H7ZYB9_9FUNG</name>
<feature type="region of interest" description="Disordered" evidence="1">
    <location>
        <begin position="1"/>
        <end position="20"/>
    </location>
</feature>
<reference evidence="2 3" key="1">
    <citation type="journal article" name="Sci. Rep.">
        <title>Genome-scale phylogenetic analyses confirm Olpidium as the closest living zoosporic fungus to the non-flagellated, terrestrial fungi.</title>
        <authorList>
            <person name="Chang Y."/>
            <person name="Rochon D."/>
            <person name="Sekimoto S."/>
            <person name="Wang Y."/>
            <person name="Chovatia M."/>
            <person name="Sandor L."/>
            <person name="Salamov A."/>
            <person name="Grigoriev I.V."/>
            <person name="Stajich J.E."/>
            <person name="Spatafora J.W."/>
        </authorList>
    </citation>
    <scope>NUCLEOTIDE SEQUENCE [LARGE SCALE GENOMIC DNA]</scope>
    <source>
        <strain evidence="2">S191</strain>
    </source>
</reference>
<comment type="caution">
    <text evidence="2">The sequence shown here is derived from an EMBL/GenBank/DDBJ whole genome shotgun (WGS) entry which is preliminary data.</text>
</comment>
<sequence length="89" mass="9354">MGVTGDAPTTLRARRAASRSPAAWARSCRSCSRNCANTRCRSASSWRNPSAAAASMAACRSRSFQVSSSASRRAAAAISTSRWITASLL</sequence>
<protein>
    <submittedName>
        <fullName evidence="2">Uncharacterized protein</fullName>
    </submittedName>
</protein>